<evidence type="ECO:0000313" key="3">
    <source>
        <dbReference type="Proteomes" id="UP001044222"/>
    </source>
</evidence>
<comment type="caution">
    <text evidence="2">The sequence shown here is derived from an EMBL/GenBank/DDBJ whole genome shotgun (WGS) entry which is preliminary data.</text>
</comment>
<protein>
    <submittedName>
        <fullName evidence="2">Uncharacterized protein</fullName>
    </submittedName>
</protein>
<dbReference type="Proteomes" id="UP001044222">
    <property type="component" value="Chromosome 7"/>
</dbReference>
<evidence type="ECO:0000313" key="2">
    <source>
        <dbReference type="EMBL" id="KAG5845407.1"/>
    </source>
</evidence>
<organism evidence="2 3">
    <name type="scientific">Anguilla anguilla</name>
    <name type="common">European freshwater eel</name>
    <name type="synonym">Muraena anguilla</name>
    <dbReference type="NCBI Taxonomy" id="7936"/>
    <lineage>
        <taxon>Eukaryota</taxon>
        <taxon>Metazoa</taxon>
        <taxon>Chordata</taxon>
        <taxon>Craniata</taxon>
        <taxon>Vertebrata</taxon>
        <taxon>Euteleostomi</taxon>
        <taxon>Actinopterygii</taxon>
        <taxon>Neopterygii</taxon>
        <taxon>Teleostei</taxon>
        <taxon>Anguilliformes</taxon>
        <taxon>Anguillidae</taxon>
        <taxon>Anguilla</taxon>
    </lineage>
</organism>
<accession>A0A9D3MCB0</accession>
<gene>
    <name evidence="2" type="ORF">ANANG_G00138690</name>
</gene>
<name>A0A9D3MCB0_ANGAN</name>
<keyword evidence="1" id="KW-1133">Transmembrane helix</keyword>
<feature type="transmembrane region" description="Helical" evidence="1">
    <location>
        <begin position="65"/>
        <end position="83"/>
    </location>
</feature>
<proteinExistence type="predicted"/>
<evidence type="ECO:0000256" key="1">
    <source>
        <dbReference type="SAM" id="Phobius"/>
    </source>
</evidence>
<feature type="transmembrane region" description="Helical" evidence="1">
    <location>
        <begin position="89"/>
        <end position="113"/>
    </location>
</feature>
<keyword evidence="1" id="KW-0812">Transmembrane</keyword>
<sequence length="114" mass="13033">MMTCKLCMQRCICNETIQRNPNTPIQGSWFLSTPTPRPSSTGFRICNQASTYLPHLHPIFTHWRCYLVSVCTFFLCQIVPLIFRVAFPALISVFCPSWFLTFACLFPTSSLACL</sequence>
<reference evidence="2" key="1">
    <citation type="submission" date="2021-01" db="EMBL/GenBank/DDBJ databases">
        <title>A chromosome-scale assembly of European eel, Anguilla anguilla.</title>
        <authorList>
            <person name="Henkel C."/>
            <person name="Jong-Raadsen S.A."/>
            <person name="Dufour S."/>
            <person name="Weltzien F.-A."/>
            <person name="Palstra A.P."/>
            <person name="Pelster B."/>
            <person name="Spaink H.P."/>
            <person name="Van Den Thillart G.E."/>
            <person name="Jansen H."/>
            <person name="Zahm M."/>
            <person name="Klopp C."/>
            <person name="Cedric C."/>
            <person name="Louis A."/>
            <person name="Berthelot C."/>
            <person name="Parey E."/>
            <person name="Roest Crollius H."/>
            <person name="Montfort J."/>
            <person name="Robinson-Rechavi M."/>
            <person name="Bucao C."/>
            <person name="Bouchez O."/>
            <person name="Gislard M."/>
            <person name="Lluch J."/>
            <person name="Milhes M."/>
            <person name="Lampietro C."/>
            <person name="Lopez Roques C."/>
            <person name="Donnadieu C."/>
            <person name="Braasch I."/>
            <person name="Desvignes T."/>
            <person name="Postlethwait J."/>
            <person name="Bobe J."/>
            <person name="Guiguen Y."/>
            <person name="Dirks R."/>
        </authorList>
    </citation>
    <scope>NUCLEOTIDE SEQUENCE</scope>
    <source>
        <strain evidence="2">Tag_6206</strain>
        <tissue evidence="2">Liver</tissue>
    </source>
</reference>
<dbReference type="AlphaFoldDB" id="A0A9D3MCB0"/>
<dbReference type="EMBL" id="JAFIRN010000007">
    <property type="protein sequence ID" value="KAG5845407.1"/>
    <property type="molecule type" value="Genomic_DNA"/>
</dbReference>
<keyword evidence="1" id="KW-0472">Membrane</keyword>
<keyword evidence="3" id="KW-1185">Reference proteome</keyword>